<sequence length="645" mass="69179">MGLALISFVQNHWPFTPRKLDDVKLSEQLVNRLSIPDNTKRFVFAIVEPENEAVVYILAAQNLSKQSAIDAEFLIKEVKPDVVVAQVAPSSLSEIKSEEKINKSDNEAGNAIPTSYLGVLKGCFVDKSNKDKYERLAGGVVLKEIFGVGFYGNFLAAKRVAKEVGSSFLLIESPFVRSCADDPLPPRASENSEGKNNFQGLGLKSSSLVPQTVGSGVSSSSRRLLSSTDIHPETAKSLVSALSQLNPKPSISGAASEEGKGDCHLIQNYQVPSFAQNVYSLLTDLHIVFDNLPYIGKALAHAQKMLHNVDNGEKVDTQLLSEVQTFQIAVEGMRIGLNNAGRCPIAKNENDACSKLGFSEMPTEDKSQAVFAQAIRCQTKKFKSVVAIVDASSLGGLRKHWNTCVPPEVEDLIGQFVTKYEVEGEIPDAENSDKKRLIPNKPVVAVGAGATAVLGASSLSKALPASTFMKLVTYKIPASLKLALVQTQKAVAISLGKALGPSQVLGPGILTSGAKSTSAVKAAASATKIRAVAHSVLASAERTSFSAMRTAFYEIMRKRRFQSIGYRSWIKFGCSFSACAGLLTYGDGIECAAESIPVAPSIVSLGRGLQNLHQASQVVRQADHGTKIQEAIHSLLYSLKKDKTP</sequence>
<keyword evidence="2" id="KW-1185">Reference proteome</keyword>
<proteinExistence type="predicted"/>
<protein>
    <submittedName>
        <fullName evidence="1">Uncharacterized protein</fullName>
    </submittedName>
</protein>
<accession>A0A835IE92</accession>
<dbReference type="OrthoDB" id="1908857at2759"/>
<gene>
    <name evidence="1" type="ORF">IFM89_027950</name>
</gene>
<dbReference type="AlphaFoldDB" id="A0A835IE92"/>
<reference evidence="1 2" key="1">
    <citation type="submission" date="2020-10" db="EMBL/GenBank/DDBJ databases">
        <title>The Coptis chinensis genome and diversification of protoberbering-type alkaloids.</title>
        <authorList>
            <person name="Wang B."/>
            <person name="Shu S."/>
            <person name="Song C."/>
            <person name="Liu Y."/>
        </authorList>
    </citation>
    <scope>NUCLEOTIDE SEQUENCE [LARGE SCALE GENOMIC DNA]</scope>
    <source>
        <strain evidence="1">HL-2020</strain>
        <tissue evidence="1">Leaf</tissue>
    </source>
</reference>
<dbReference type="Proteomes" id="UP000631114">
    <property type="component" value="Unassembled WGS sequence"/>
</dbReference>
<name>A0A835IE92_9MAGN</name>
<comment type="caution">
    <text evidence="1">The sequence shown here is derived from an EMBL/GenBank/DDBJ whole genome shotgun (WGS) entry which is preliminary data.</text>
</comment>
<evidence type="ECO:0000313" key="1">
    <source>
        <dbReference type="EMBL" id="KAF9616011.1"/>
    </source>
</evidence>
<dbReference type="PANTHER" id="PTHR36020">
    <property type="entry name" value="TRANSMEMBRANE PROTEIN"/>
    <property type="match status" value="1"/>
</dbReference>
<dbReference type="EMBL" id="JADFTS010000003">
    <property type="protein sequence ID" value="KAF9616011.1"/>
    <property type="molecule type" value="Genomic_DNA"/>
</dbReference>
<dbReference type="PANTHER" id="PTHR36020:SF1">
    <property type="entry name" value="TRANSMEMBRANE PROTEIN"/>
    <property type="match status" value="1"/>
</dbReference>
<evidence type="ECO:0000313" key="2">
    <source>
        <dbReference type="Proteomes" id="UP000631114"/>
    </source>
</evidence>
<organism evidence="1 2">
    <name type="scientific">Coptis chinensis</name>
    <dbReference type="NCBI Taxonomy" id="261450"/>
    <lineage>
        <taxon>Eukaryota</taxon>
        <taxon>Viridiplantae</taxon>
        <taxon>Streptophyta</taxon>
        <taxon>Embryophyta</taxon>
        <taxon>Tracheophyta</taxon>
        <taxon>Spermatophyta</taxon>
        <taxon>Magnoliopsida</taxon>
        <taxon>Ranunculales</taxon>
        <taxon>Ranunculaceae</taxon>
        <taxon>Coptidoideae</taxon>
        <taxon>Coptis</taxon>
    </lineage>
</organism>